<dbReference type="InterPro" id="IPR027417">
    <property type="entry name" value="P-loop_NTPase"/>
</dbReference>
<proteinExistence type="predicted"/>
<dbReference type="Proteomes" id="UP000431401">
    <property type="component" value="Unassembled WGS sequence"/>
</dbReference>
<reference evidence="1 2" key="1">
    <citation type="submission" date="2019-10" db="EMBL/GenBank/DDBJ databases">
        <title>Nocardia macrotermitis sp. nov. and Nocardia aurantia sp. nov., isolated from the gut of fungus growing-termite Macrotermes natalensis.</title>
        <authorList>
            <person name="Benndorf R."/>
            <person name="Schwitalla J."/>
            <person name="Martin K."/>
            <person name="De Beer W."/>
            <person name="Kaster A.-K."/>
            <person name="Vollmers J."/>
            <person name="Poulsen M."/>
            <person name="Beemelmanns C."/>
        </authorList>
    </citation>
    <scope>NUCLEOTIDE SEQUENCE [LARGE SCALE GENOMIC DNA]</scope>
    <source>
        <strain evidence="1 2">RB56</strain>
    </source>
</reference>
<dbReference type="InterPro" id="IPR011990">
    <property type="entry name" value="TPR-like_helical_dom_sf"/>
</dbReference>
<keyword evidence="2" id="KW-1185">Reference proteome</keyword>
<name>A0A7K0DYB5_9NOCA</name>
<dbReference type="SUPFAM" id="SSF52540">
    <property type="entry name" value="P-loop containing nucleoside triphosphate hydrolases"/>
    <property type="match status" value="1"/>
</dbReference>
<accession>A0A7K0DYB5</accession>
<dbReference type="SUPFAM" id="SSF48452">
    <property type="entry name" value="TPR-like"/>
    <property type="match status" value="3"/>
</dbReference>
<dbReference type="AlphaFoldDB" id="A0A7K0DYB5"/>
<dbReference type="InterPro" id="IPR019734">
    <property type="entry name" value="TPR_rpt"/>
</dbReference>
<dbReference type="PANTHER" id="PTHR19959:SF119">
    <property type="entry name" value="FUNGAL LIPASE-LIKE DOMAIN-CONTAINING PROTEIN"/>
    <property type="match status" value="1"/>
</dbReference>
<comment type="caution">
    <text evidence="1">The sequence shown here is derived from an EMBL/GenBank/DDBJ whole genome shotgun (WGS) entry which is preliminary data.</text>
</comment>
<sequence length="1102" mass="118115">MKAWWRRRIHDQPSAGSVVSAPGANIANIGDHAVQTNYFVAMQTRAARFWTEPLASPPPLPVGEVGVSALLGAQFQVVPYVGRVQEQHDLITWRDTPVVARAVRLIHGPGGMGKTRLVMQFAADSQAAGWAVAIAHHHSEPARASAADPVGAGGLLLLVDYAERWPREDLETLLRDFACGQPAQDCGEVMPVRVVLIARPAGLWWSSLANPLTKLGFSVDEQALRTPATADRRSLFDAARDRFAALLAVPDPSRLQPVGSLDDPVYELTLTVQMTALVAVDAAARRTSLPATIDGLSGYLLDREIDHWASMFDNHRIATDPRVMGRVVTVAALTGAVAYEQAAEILTRAGLSAGECGRMADDHRLCYPSLLSGTALQPVMPDRLAEDFLARIIPDPADAAAGDPWAAGLPERLLTTAEAPAPGAGYTRRAVIVLVEAAHRAAHLTTAVLTPLLRARPDLAVTAGSAALLRLATLPGLDTVLTAVDNALPVGPHTELDVAAASVSTRLLPNRLADSDDPAEHARIHRRHASRLASAGRHREAVAAMKEAISIQRRLAATDPAHELHFAQSLNNLGVELSAVGQRDEALTVAEEAVAIYRRLAAAAPAEHAPGLARVLDNLGNRLSDAGRRDEALTVAEKAVAIYRLLATADPATHEAGLALALNNFGIGLSEVGRREQAAAVAEEAVAVYRLLALANPAAHEPNLATLLSNLGNRLSEVGRWEEALAPTEEAVAIRRRLVTINPAAHEPDLADSLNNLGIRLSEVGRRTDALITTEEAVAIWRRLTTINPTAYEPVLAKSLNNLALWLSQVGRWKEAVTVTEEADPVYRLLALANPAAHEPNLATYLSNLGNRLSEVGRWEEALAVTEEAVAIQRRLATANPAAYGPGLAGSLDNLGTRLSQMGRHEQALTLTEEGVTVYRRLTASDRSASEPGLALLLSNLGIRLAHAGRYAEALTPTEEAVAIRRRLAATNPTAHERDLAKSLNYLGPVLLVAERHEEALTTLEEAVTIWRRLAKADPTVNQPHLAEALCTYAVVRSEIGEDLATARTAAEEAVETYHHLHAMYPSRFKDALAVASATLGDVLGALSRHDGAVEHRRQTDR</sequence>
<dbReference type="Pfam" id="PF13374">
    <property type="entry name" value="TPR_10"/>
    <property type="match status" value="8"/>
</dbReference>
<dbReference type="RefSeq" id="WP_153348063.1">
    <property type="nucleotide sequence ID" value="NZ_WEGI01000015.1"/>
</dbReference>
<gene>
    <name evidence="1" type="ORF">NRB56_64000</name>
</gene>
<dbReference type="PANTHER" id="PTHR19959">
    <property type="entry name" value="KINESIN LIGHT CHAIN"/>
    <property type="match status" value="1"/>
</dbReference>
<dbReference type="OrthoDB" id="3218567at2"/>
<evidence type="ECO:0008006" key="3">
    <source>
        <dbReference type="Google" id="ProtNLM"/>
    </source>
</evidence>
<protein>
    <recommendedName>
        <fullName evidence="3">Tetratricopeptide repeat protein</fullName>
    </recommendedName>
</protein>
<evidence type="ECO:0000313" key="2">
    <source>
        <dbReference type="Proteomes" id="UP000431401"/>
    </source>
</evidence>
<evidence type="ECO:0000313" key="1">
    <source>
        <dbReference type="EMBL" id="MQY30796.1"/>
    </source>
</evidence>
<organism evidence="1 2">
    <name type="scientific">Nocardia aurantia</name>
    <dbReference type="NCBI Taxonomy" id="2585199"/>
    <lineage>
        <taxon>Bacteria</taxon>
        <taxon>Bacillati</taxon>
        <taxon>Actinomycetota</taxon>
        <taxon>Actinomycetes</taxon>
        <taxon>Mycobacteriales</taxon>
        <taxon>Nocardiaceae</taxon>
        <taxon>Nocardia</taxon>
    </lineage>
</organism>
<dbReference type="EMBL" id="WEGI01000015">
    <property type="protein sequence ID" value="MQY30796.1"/>
    <property type="molecule type" value="Genomic_DNA"/>
</dbReference>
<dbReference type="Gene3D" id="1.25.40.10">
    <property type="entry name" value="Tetratricopeptide repeat domain"/>
    <property type="match status" value="4"/>
</dbReference>
<dbReference type="SMART" id="SM00028">
    <property type="entry name" value="TPR"/>
    <property type="match status" value="9"/>
</dbReference>